<gene>
    <name evidence="2" type="ORF">TBRA_LOCUS14082</name>
</gene>
<feature type="region of interest" description="Disordered" evidence="1">
    <location>
        <begin position="1"/>
        <end position="81"/>
    </location>
</feature>
<accession>A0A6H5IY32</accession>
<evidence type="ECO:0000256" key="1">
    <source>
        <dbReference type="SAM" id="MobiDB-lite"/>
    </source>
</evidence>
<evidence type="ECO:0000313" key="3">
    <source>
        <dbReference type="Proteomes" id="UP000479190"/>
    </source>
</evidence>
<dbReference type="EMBL" id="CADCXV010001196">
    <property type="protein sequence ID" value="CAB0042464.1"/>
    <property type="molecule type" value="Genomic_DNA"/>
</dbReference>
<dbReference type="Proteomes" id="UP000479190">
    <property type="component" value="Unassembled WGS sequence"/>
</dbReference>
<organism evidence="2 3">
    <name type="scientific">Trichogramma brassicae</name>
    <dbReference type="NCBI Taxonomy" id="86971"/>
    <lineage>
        <taxon>Eukaryota</taxon>
        <taxon>Metazoa</taxon>
        <taxon>Ecdysozoa</taxon>
        <taxon>Arthropoda</taxon>
        <taxon>Hexapoda</taxon>
        <taxon>Insecta</taxon>
        <taxon>Pterygota</taxon>
        <taxon>Neoptera</taxon>
        <taxon>Endopterygota</taxon>
        <taxon>Hymenoptera</taxon>
        <taxon>Apocrita</taxon>
        <taxon>Proctotrupomorpha</taxon>
        <taxon>Chalcidoidea</taxon>
        <taxon>Trichogrammatidae</taxon>
        <taxon>Trichogramma</taxon>
    </lineage>
</organism>
<feature type="compositionally biased region" description="Acidic residues" evidence="1">
    <location>
        <begin position="348"/>
        <end position="360"/>
    </location>
</feature>
<reference evidence="2 3" key="1">
    <citation type="submission" date="2020-02" db="EMBL/GenBank/DDBJ databases">
        <authorList>
            <person name="Ferguson B K."/>
        </authorList>
    </citation>
    <scope>NUCLEOTIDE SEQUENCE [LARGE SCALE GENOMIC DNA]</scope>
</reference>
<sequence>MSEQVAAAAPATNSAPRGCLQIVRGSGGASKDRSGSSAVDRARELSAPRRRAAAGGLQPRARRHLLPRTSSATAATAVAAAEQPTQSSCRYLPQAPSVPRDYPQERRFTQVQKVGIQTRLFALGQVRASVNHTLFADCRNLGPVSRLLRRRGHHSSGLATKSCDNIYCGQKSAAGNYHEQGKLSLHLQLFGARPIDHFSDYYWLFSFSWPSEQQSGLANESQLGQDLYSLGHSQGVSKCRAAVEKCSERQVISYFVPKYLIRRFRLNKSLIFAIAISDDFCDFCFKNKIKYVQRQRPSVTSFVCRSFRSKLVSLLRRLSPRLPRPTNNKGSTTNICPWLQVEYSRTDDEPDTIDEPESDEPSQKRNLPSPRIDADFERELELSELRKKTLNSEVSDL</sequence>
<feature type="region of interest" description="Disordered" evidence="1">
    <location>
        <begin position="346"/>
        <end position="373"/>
    </location>
</feature>
<feature type="compositionally biased region" description="Basic and acidic residues" evidence="1">
    <location>
        <begin position="30"/>
        <end position="47"/>
    </location>
</feature>
<keyword evidence="3" id="KW-1185">Reference proteome</keyword>
<name>A0A6H5IY32_9HYME</name>
<protein>
    <submittedName>
        <fullName evidence="2">Uncharacterized protein</fullName>
    </submittedName>
</protein>
<feature type="compositionally biased region" description="Low complexity" evidence="1">
    <location>
        <begin position="69"/>
        <end position="81"/>
    </location>
</feature>
<feature type="compositionally biased region" description="Low complexity" evidence="1">
    <location>
        <begin position="1"/>
        <end position="11"/>
    </location>
</feature>
<dbReference type="AlphaFoldDB" id="A0A6H5IY32"/>
<proteinExistence type="predicted"/>
<evidence type="ECO:0000313" key="2">
    <source>
        <dbReference type="EMBL" id="CAB0042464.1"/>
    </source>
</evidence>